<organism evidence="1 2">
    <name type="scientific">Halteria grandinella</name>
    <dbReference type="NCBI Taxonomy" id="5974"/>
    <lineage>
        <taxon>Eukaryota</taxon>
        <taxon>Sar</taxon>
        <taxon>Alveolata</taxon>
        <taxon>Ciliophora</taxon>
        <taxon>Intramacronucleata</taxon>
        <taxon>Spirotrichea</taxon>
        <taxon>Stichotrichia</taxon>
        <taxon>Sporadotrichida</taxon>
        <taxon>Halteriidae</taxon>
        <taxon>Halteria</taxon>
    </lineage>
</organism>
<protein>
    <submittedName>
        <fullName evidence="1">Uncharacterized protein</fullName>
    </submittedName>
</protein>
<name>A0A8J8T0V1_HALGN</name>
<comment type="caution">
    <text evidence="1">The sequence shown here is derived from an EMBL/GenBank/DDBJ whole genome shotgun (WGS) entry which is preliminary data.</text>
</comment>
<accession>A0A8J8T0V1</accession>
<proteinExistence type="predicted"/>
<dbReference type="Proteomes" id="UP000785679">
    <property type="component" value="Unassembled WGS sequence"/>
</dbReference>
<keyword evidence="2" id="KW-1185">Reference proteome</keyword>
<evidence type="ECO:0000313" key="2">
    <source>
        <dbReference type="Proteomes" id="UP000785679"/>
    </source>
</evidence>
<sequence length="210" mass="23609">MFFPLPCTLGLTFQIDFTMTPVSFPTLQLLGIFISHFLNNKEQGNLWKLYSNSRISCYQLLIALPQGIDGNIITHIFEVVSFKVQKLDDIACSQLYPLQQAYALTDTLKAFSILGTASIIGAFSMSGEESFALFFLLIIQPKNPTMGTKRYYGNQYMGNSPAFKNIRRAMYIIVEPYSAACAEMISILSAYFQAQYIAHAKRETSSIKQS</sequence>
<evidence type="ECO:0000313" key="1">
    <source>
        <dbReference type="EMBL" id="TNV77373.1"/>
    </source>
</evidence>
<dbReference type="AlphaFoldDB" id="A0A8J8T0V1"/>
<dbReference type="EMBL" id="RRYP01012024">
    <property type="protein sequence ID" value="TNV77373.1"/>
    <property type="molecule type" value="Genomic_DNA"/>
</dbReference>
<gene>
    <name evidence="1" type="ORF">FGO68_gene6703</name>
</gene>
<reference evidence="1" key="1">
    <citation type="submission" date="2019-06" db="EMBL/GenBank/DDBJ databases">
        <authorList>
            <person name="Zheng W."/>
        </authorList>
    </citation>
    <scope>NUCLEOTIDE SEQUENCE</scope>
    <source>
        <strain evidence="1">QDHG01</strain>
    </source>
</reference>